<dbReference type="InterPro" id="IPR009061">
    <property type="entry name" value="DNA-bd_dom_put_sf"/>
</dbReference>
<dbReference type="PANTHER" id="PTHR30204:SF93">
    <property type="entry name" value="HTH MERR-TYPE DOMAIN-CONTAINING PROTEIN"/>
    <property type="match status" value="1"/>
</dbReference>
<comment type="caution">
    <text evidence="3">The sequence shown here is derived from an EMBL/GenBank/DDBJ whole genome shotgun (WGS) entry which is preliminary data.</text>
</comment>
<keyword evidence="1" id="KW-0238">DNA-binding</keyword>
<keyword evidence="4" id="KW-1185">Reference proteome</keyword>
<accession>A0A4S8N759</accession>
<reference evidence="3 4" key="1">
    <citation type="journal article" date="2009" name="Int. J. Syst. Evol. Microbiol.">
        <title>Nocardioides caeni sp. nov., isolated from wastewater.</title>
        <authorList>
            <person name="Yoon J.H."/>
            <person name="Kang S.J."/>
            <person name="Park S."/>
            <person name="Kim W."/>
            <person name="Oh T.K."/>
        </authorList>
    </citation>
    <scope>NUCLEOTIDE SEQUENCE [LARGE SCALE GENOMIC DNA]</scope>
    <source>
        <strain evidence="3 4">DSM 23134</strain>
    </source>
</reference>
<evidence type="ECO:0000259" key="2">
    <source>
        <dbReference type="PROSITE" id="PS50937"/>
    </source>
</evidence>
<dbReference type="PANTHER" id="PTHR30204">
    <property type="entry name" value="REDOX-CYCLING DRUG-SENSING TRANSCRIPTIONAL ACTIVATOR SOXR"/>
    <property type="match status" value="1"/>
</dbReference>
<dbReference type="Pfam" id="PF13411">
    <property type="entry name" value="MerR_1"/>
    <property type="match status" value="1"/>
</dbReference>
<feature type="domain" description="HTH merR-type" evidence="2">
    <location>
        <begin position="61"/>
        <end position="129"/>
    </location>
</feature>
<name>A0A4S8N759_9ACTN</name>
<dbReference type="Proteomes" id="UP000307087">
    <property type="component" value="Unassembled WGS sequence"/>
</dbReference>
<dbReference type="InterPro" id="IPR047057">
    <property type="entry name" value="MerR_fam"/>
</dbReference>
<evidence type="ECO:0000313" key="3">
    <source>
        <dbReference type="EMBL" id="THV10514.1"/>
    </source>
</evidence>
<dbReference type="PROSITE" id="PS50937">
    <property type="entry name" value="HTH_MERR_2"/>
    <property type="match status" value="1"/>
</dbReference>
<evidence type="ECO:0000256" key="1">
    <source>
        <dbReference type="ARBA" id="ARBA00023125"/>
    </source>
</evidence>
<dbReference type="GO" id="GO:0003700">
    <property type="term" value="F:DNA-binding transcription factor activity"/>
    <property type="evidence" value="ECO:0007669"/>
    <property type="project" value="InterPro"/>
</dbReference>
<dbReference type="SMART" id="SM00422">
    <property type="entry name" value="HTH_MERR"/>
    <property type="match status" value="1"/>
</dbReference>
<dbReference type="Gene3D" id="1.10.1660.10">
    <property type="match status" value="1"/>
</dbReference>
<gene>
    <name evidence="3" type="ORF">E9934_14415</name>
</gene>
<organism evidence="3 4">
    <name type="scientific">Nocardioides caeni</name>
    <dbReference type="NCBI Taxonomy" id="574700"/>
    <lineage>
        <taxon>Bacteria</taxon>
        <taxon>Bacillati</taxon>
        <taxon>Actinomycetota</taxon>
        <taxon>Actinomycetes</taxon>
        <taxon>Propionibacteriales</taxon>
        <taxon>Nocardioidaceae</taxon>
        <taxon>Nocardioides</taxon>
    </lineage>
</organism>
<protein>
    <submittedName>
        <fullName evidence="3">MerR family transcriptional regulator</fullName>
    </submittedName>
</protein>
<dbReference type="EMBL" id="STGW01000010">
    <property type="protein sequence ID" value="THV10514.1"/>
    <property type="molecule type" value="Genomic_DNA"/>
</dbReference>
<proteinExistence type="predicted"/>
<dbReference type="AlphaFoldDB" id="A0A4S8N759"/>
<evidence type="ECO:0000313" key="4">
    <source>
        <dbReference type="Proteomes" id="UP000307087"/>
    </source>
</evidence>
<dbReference type="GO" id="GO:0003677">
    <property type="term" value="F:DNA binding"/>
    <property type="evidence" value="ECO:0007669"/>
    <property type="project" value="UniProtKB-KW"/>
</dbReference>
<dbReference type="InterPro" id="IPR000551">
    <property type="entry name" value="MerR-type_HTH_dom"/>
</dbReference>
<dbReference type="SUPFAM" id="SSF46955">
    <property type="entry name" value="Putative DNA-binding domain"/>
    <property type="match status" value="1"/>
</dbReference>
<sequence length="287" mass="31374">MTGAVPVEWRWSPARIRPEAGRAVRGKCPCSDCDTITVMVKSEGPTGDVHHTGRDAGGDHLLTLDELTQRVGLSVRTVRFYTTKGLVPPPIRRGRSGYYSAIHIARIELVLELANHGFTLSAIERYVAGIPDDATPEDIALARTMLAPWQSDLPVEMDHGQLETRAGRALSGDDLATLQALGVIRVRDGIYLVASNQLAIGIRLLELGFPRDVAVAAAAVYQEHGEQMARELYAVIHERLAPLYDDEESEHFREVMERLKPLSVGGLVTAYEAAVARAARAPRRVVG</sequence>